<reference evidence="2 3" key="1">
    <citation type="submission" date="2021-06" db="EMBL/GenBank/DDBJ databases">
        <authorList>
            <person name="Palmer J.M."/>
        </authorList>
    </citation>
    <scope>NUCLEOTIDE SEQUENCE [LARGE SCALE GENOMIC DNA]</scope>
    <source>
        <strain evidence="2 3">AS_MEX2019</strain>
        <tissue evidence="2">Muscle</tissue>
    </source>
</reference>
<sequence length="80" mass="8910">MERVRSAARQTTTGDPSCPQHLERLFEETCIRATAFNVPLGPGLSESKNVAPNFMSVEGTRRWLVQEQQGPTPNETYAFA</sequence>
<evidence type="ECO:0000313" key="3">
    <source>
        <dbReference type="Proteomes" id="UP001469553"/>
    </source>
</evidence>
<feature type="region of interest" description="Disordered" evidence="1">
    <location>
        <begin position="1"/>
        <end position="20"/>
    </location>
</feature>
<protein>
    <submittedName>
        <fullName evidence="2">Uncharacterized protein</fullName>
    </submittedName>
</protein>
<evidence type="ECO:0000313" key="2">
    <source>
        <dbReference type="EMBL" id="MEQ2294429.1"/>
    </source>
</evidence>
<dbReference type="EMBL" id="JAHRIP010037773">
    <property type="protein sequence ID" value="MEQ2294429.1"/>
    <property type="molecule type" value="Genomic_DNA"/>
</dbReference>
<accession>A0ABV0YKR9</accession>
<organism evidence="2 3">
    <name type="scientific">Ameca splendens</name>
    <dbReference type="NCBI Taxonomy" id="208324"/>
    <lineage>
        <taxon>Eukaryota</taxon>
        <taxon>Metazoa</taxon>
        <taxon>Chordata</taxon>
        <taxon>Craniata</taxon>
        <taxon>Vertebrata</taxon>
        <taxon>Euteleostomi</taxon>
        <taxon>Actinopterygii</taxon>
        <taxon>Neopterygii</taxon>
        <taxon>Teleostei</taxon>
        <taxon>Neoteleostei</taxon>
        <taxon>Acanthomorphata</taxon>
        <taxon>Ovalentaria</taxon>
        <taxon>Atherinomorphae</taxon>
        <taxon>Cyprinodontiformes</taxon>
        <taxon>Goodeidae</taxon>
        <taxon>Ameca</taxon>
    </lineage>
</organism>
<dbReference type="Proteomes" id="UP001469553">
    <property type="component" value="Unassembled WGS sequence"/>
</dbReference>
<evidence type="ECO:0000256" key="1">
    <source>
        <dbReference type="SAM" id="MobiDB-lite"/>
    </source>
</evidence>
<keyword evidence="3" id="KW-1185">Reference proteome</keyword>
<gene>
    <name evidence="2" type="ORF">AMECASPLE_003759</name>
</gene>
<proteinExistence type="predicted"/>
<name>A0ABV0YKR9_9TELE</name>
<comment type="caution">
    <text evidence="2">The sequence shown here is derived from an EMBL/GenBank/DDBJ whole genome shotgun (WGS) entry which is preliminary data.</text>
</comment>